<dbReference type="Gene3D" id="3.40.50.620">
    <property type="entry name" value="HUPs"/>
    <property type="match status" value="1"/>
</dbReference>
<evidence type="ECO:0008006" key="3">
    <source>
        <dbReference type="Google" id="ProtNLM"/>
    </source>
</evidence>
<gene>
    <name evidence="1" type="ORF">HXL68_14670</name>
</gene>
<dbReference type="SUPFAM" id="SSF52402">
    <property type="entry name" value="Adenine nucleotide alpha hydrolases-like"/>
    <property type="match status" value="1"/>
</dbReference>
<accession>A0A930BV51</accession>
<protein>
    <recommendedName>
        <fullName evidence="3">Phosphoadenosine phosphosulfate reductase</fullName>
    </recommendedName>
</protein>
<evidence type="ECO:0000313" key="2">
    <source>
        <dbReference type="Proteomes" id="UP000718593"/>
    </source>
</evidence>
<evidence type="ECO:0000313" key="1">
    <source>
        <dbReference type="EMBL" id="MBF1166269.1"/>
    </source>
</evidence>
<dbReference type="EMBL" id="JABZMI010000402">
    <property type="protein sequence ID" value="MBF1166269.1"/>
    <property type="molecule type" value="Genomic_DNA"/>
</dbReference>
<feature type="non-terminal residue" evidence="1">
    <location>
        <position position="59"/>
    </location>
</feature>
<dbReference type="AlphaFoldDB" id="A0A930BV51"/>
<comment type="caution">
    <text evidence="1">The sequence shown here is derived from an EMBL/GenBank/DDBJ whole genome shotgun (WGS) entry which is preliminary data.</text>
</comment>
<name>A0A930BV51_9RHOO</name>
<dbReference type="InterPro" id="IPR014729">
    <property type="entry name" value="Rossmann-like_a/b/a_fold"/>
</dbReference>
<organism evidence="1 2">
    <name type="scientific">Dechloromonas agitata</name>
    <dbReference type="NCBI Taxonomy" id="73030"/>
    <lineage>
        <taxon>Bacteria</taxon>
        <taxon>Pseudomonadati</taxon>
        <taxon>Pseudomonadota</taxon>
        <taxon>Betaproteobacteria</taxon>
        <taxon>Rhodocyclales</taxon>
        <taxon>Azonexaceae</taxon>
        <taxon>Dechloromonas</taxon>
    </lineage>
</organism>
<dbReference type="Proteomes" id="UP000718593">
    <property type="component" value="Unassembled WGS sequence"/>
</dbReference>
<reference evidence="1" key="1">
    <citation type="submission" date="2020-04" db="EMBL/GenBank/DDBJ databases">
        <title>Deep metagenomics examines the oral microbiome during advanced dental caries in children, revealing novel taxa and co-occurrences with host molecules.</title>
        <authorList>
            <person name="Baker J.L."/>
            <person name="Morton J.T."/>
            <person name="Dinis M."/>
            <person name="Alvarez R."/>
            <person name="Tran N.C."/>
            <person name="Knight R."/>
            <person name="Edlund A."/>
        </authorList>
    </citation>
    <scope>NUCLEOTIDE SEQUENCE</scope>
    <source>
        <strain evidence="1">JCVI_32_bin.24</strain>
    </source>
</reference>
<sequence length="59" mass="6078">MTAQLIQMRQATPEAVALGAMSRLLRAGHPLVVAFSGGKDSSTLANLALSAWLVARDGG</sequence>
<proteinExistence type="predicted"/>